<comment type="caution">
    <text evidence="2">The sequence shown here is derived from an EMBL/GenBank/DDBJ whole genome shotgun (WGS) entry which is preliminary data.</text>
</comment>
<accession>A0AAU9TZU1</accession>
<organism evidence="2 3">
    <name type="scientific">Euphydryas editha</name>
    <name type="common">Edith's checkerspot</name>
    <dbReference type="NCBI Taxonomy" id="104508"/>
    <lineage>
        <taxon>Eukaryota</taxon>
        <taxon>Metazoa</taxon>
        <taxon>Ecdysozoa</taxon>
        <taxon>Arthropoda</taxon>
        <taxon>Hexapoda</taxon>
        <taxon>Insecta</taxon>
        <taxon>Pterygota</taxon>
        <taxon>Neoptera</taxon>
        <taxon>Endopterygota</taxon>
        <taxon>Lepidoptera</taxon>
        <taxon>Glossata</taxon>
        <taxon>Ditrysia</taxon>
        <taxon>Papilionoidea</taxon>
        <taxon>Nymphalidae</taxon>
        <taxon>Nymphalinae</taxon>
        <taxon>Euphydryas</taxon>
    </lineage>
</organism>
<protein>
    <recommendedName>
        <fullName evidence="1">Ig-like domain-containing protein</fullName>
    </recommendedName>
</protein>
<dbReference type="PANTHER" id="PTHR21261">
    <property type="entry name" value="BEAT PROTEIN"/>
    <property type="match status" value="1"/>
</dbReference>
<keyword evidence="3" id="KW-1185">Reference proteome</keyword>
<dbReference type="AlphaFoldDB" id="A0AAU9TZU1"/>
<gene>
    <name evidence="2" type="ORF">EEDITHA_LOCUS8166</name>
</gene>
<reference evidence="2" key="1">
    <citation type="submission" date="2022-03" db="EMBL/GenBank/DDBJ databases">
        <authorList>
            <person name="Tunstrom K."/>
        </authorList>
    </citation>
    <scope>NUCLEOTIDE SEQUENCE</scope>
</reference>
<dbReference type="InterPro" id="IPR013783">
    <property type="entry name" value="Ig-like_fold"/>
</dbReference>
<feature type="domain" description="Ig-like" evidence="1">
    <location>
        <begin position="8"/>
        <end position="138"/>
    </location>
</feature>
<evidence type="ECO:0000313" key="3">
    <source>
        <dbReference type="Proteomes" id="UP001153954"/>
    </source>
</evidence>
<dbReference type="Proteomes" id="UP001153954">
    <property type="component" value="Unassembled WGS sequence"/>
</dbReference>
<dbReference type="InterPro" id="IPR036179">
    <property type="entry name" value="Ig-like_dom_sf"/>
</dbReference>
<dbReference type="PROSITE" id="PS50835">
    <property type="entry name" value="IG_LIKE"/>
    <property type="match status" value="1"/>
</dbReference>
<dbReference type="EMBL" id="CAKOGL010000011">
    <property type="protein sequence ID" value="CAH2092408.1"/>
    <property type="molecule type" value="Genomic_DNA"/>
</dbReference>
<dbReference type="SUPFAM" id="SSF48726">
    <property type="entry name" value="Immunoglobulin"/>
    <property type="match status" value="1"/>
</dbReference>
<sequence>MVFSHIAPNGLLRMWIDVQAKILLNIRGPEVFVNGSRDAVTLDCEFYTENLKDLSIKWYYINDINKKPQLLYKWKPPEKPQTFNIFENKLDLSYIVSNNSFTKHRALRILKPVPEMSGRYVCYVSNSESDETIIHSLTILEPEKNFDLFLHRSEDGYMNIICLAKGIYPKPQIKLFANNA</sequence>
<evidence type="ECO:0000313" key="2">
    <source>
        <dbReference type="EMBL" id="CAH2092408.1"/>
    </source>
</evidence>
<name>A0AAU9TZU1_EUPED</name>
<proteinExistence type="predicted"/>
<evidence type="ECO:0000259" key="1">
    <source>
        <dbReference type="PROSITE" id="PS50835"/>
    </source>
</evidence>
<dbReference type="PANTHER" id="PTHR21261:SF2">
    <property type="entry name" value="GH04238P-RELATED"/>
    <property type="match status" value="1"/>
</dbReference>
<dbReference type="InterPro" id="IPR007110">
    <property type="entry name" value="Ig-like_dom"/>
</dbReference>
<dbReference type="Gene3D" id="2.60.40.10">
    <property type="entry name" value="Immunoglobulins"/>
    <property type="match status" value="1"/>
</dbReference>